<gene>
    <name evidence="1" type="ORF">SD37_33290</name>
</gene>
<accession>A0A193C6P5</accession>
<dbReference type="AlphaFoldDB" id="A0A193C6P5"/>
<sequence length="101" mass="10930">MATGMPLDIETRTMDLTIVVVRGCRGWDAAFAEFGQHGGVVDAEVFADPGEGPAEVVEVERVELPGTTWFRPVSGRGRIGEFPEQRLQGFYLGFCVAVSSP</sequence>
<dbReference type="Proteomes" id="UP000093695">
    <property type="component" value="Chromosome"/>
</dbReference>
<evidence type="ECO:0000313" key="2">
    <source>
        <dbReference type="Proteomes" id="UP000093695"/>
    </source>
</evidence>
<keyword evidence="2" id="KW-1185">Reference proteome</keyword>
<name>A0A193C6P5_AMYOR</name>
<dbReference type="STRING" id="31958.SD37_33290"/>
<protein>
    <submittedName>
        <fullName evidence="1">Uncharacterized protein</fullName>
    </submittedName>
</protein>
<evidence type="ECO:0000313" key="1">
    <source>
        <dbReference type="EMBL" id="ANN20005.1"/>
    </source>
</evidence>
<proteinExistence type="predicted"/>
<dbReference type="KEGG" id="aori:SD37_33290"/>
<organism evidence="1 2">
    <name type="scientific">Amycolatopsis orientalis</name>
    <name type="common">Nocardia orientalis</name>
    <dbReference type="NCBI Taxonomy" id="31958"/>
    <lineage>
        <taxon>Bacteria</taxon>
        <taxon>Bacillati</taxon>
        <taxon>Actinomycetota</taxon>
        <taxon>Actinomycetes</taxon>
        <taxon>Pseudonocardiales</taxon>
        <taxon>Pseudonocardiaceae</taxon>
        <taxon>Amycolatopsis</taxon>
    </lineage>
</organism>
<dbReference type="EMBL" id="CP016174">
    <property type="protein sequence ID" value="ANN20005.1"/>
    <property type="molecule type" value="Genomic_DNA"/>
</dbReference>
<reference evidence="1 2" key="1">
    <citation type="journal article" date="2015" name="Genome Announc.">
        <title>Draft Genome Sequence of Norvancomycin-Producing Strain Amycolatopsis orientalis CPCC200066.</title>
        <authorList>
            <person name="Lei X."/>
            <person name="Yuan F."/>
            <person name="Shi Y."/>
            <person name="Li X."/>
            <person name="Wang L."/>
            <person name="Hong B."/>
        </authorList>
    </citation>
    <scope>NUCLEOTIDE SEQUENCE [LARGE SCALE GENOMIC DNA]</scope>
    <source>
        <strain evidence="1 2">B-37</strain>
    </source>
</reference>